<dbReference type="Gene3D" id="3.40.50.10140">
    <property type="entry name" value="Toll/interleukin-1 receptor homology (TIR) domain"/>
    <property type="match status" value="1"/>
</dbReference>
<evidence type="ECO:0000259" key="7">
    <source>
        <dbReference type="PROSITE" id="PS50104"/>
    </source>
</evidence>
<dbReference type="PROSITE" id="PS50104">
    <property type="entry name" value="TIR"/>
    <property type="match status" value="1"/>
</dbReference>
<dbReference type="PANTHER" id="PTHR24365:SF541">
    <property type="entry name" value="PROTEIN TOLL-RELATED"/>
    <property type="match status" value="1"/>
</dbReference>
<evidence type="ECO:0000313" key="8">
    <source>
        <dbReference type="EMBL" id="WAQ95444.1"/>
    </source>
</evidence>
<organism evidence="8 9">
    <name type="scientific">Mya arenaria</name>
    <name type="common">Soft-shell clam</name>
    <dbReference type="NCBI Taxonomy" id="6604"/>
    <lineage>
        <taxon>Eukaryota</taxon>
        <taxon>Metazoa</taxon>
        <taxon>Spiralia</taxon>
        <taxon>Lophotrochozoa</taxon>
        <taxon>Mollusca</taxon>
        <taxon>Bivalvia</taxon>
        <taxon>Autobranchia</taxon>
        <taxon>Heteroconchia</taxon>
        <taxon>Euheterodonta</taxon>
        <taxon>Imparidentia</taxon>
        <taxon>Neoheterodontei</taxon>
        <taxon>Myida</taxon>
        <taxon>Myoidea</taxon>
        <taxon>Myidae</taxon>
        <taxon>Mya</taxon>
    </lineage>
</organism>
<evidence type="ECO:0000256" key="4">
    <source>
        <dbReference type="ARBA" id="ARBA00022989"/>
    </source>
</evidence>
<reference evidence="8" key="1">
    <citation type="submission" date="2022-11" db="EMBL/GenBank/DDBJ databases">
        <title>Centuries of genome instability and evolution in soft-shell clam transmissible cancer (bioRxiv).</title>
        <authorList>
            <person name="Hart S.F.M."/>
            <person name="Yonemitsu M.A."/>
            <person name="Giersch R.M."/>
            <person name="Beal B.F."/>
            <person name="Arriagada G."/>
            <person name="Davis B.W."/>
            <person name="Ostrander E.A."/>
            <person name="Goff S.P."/>
            <person name="Metzger M.J."/>
        </authorList>
    </citation>
    <scope>NUCLEOTIDE SEQUENCE</scope>
    <source>
        <strain evidence="8">MELC-2E11</strain>
        <tissue evidence="8">Siphon/mantle</tissue>
    </source>
</reference>
<dbReference type="PANTHER" id="PTHR24365">
    <property type="entry name" value="TOLL-LIKE RECEPTOR"/>
    <property type="match status" value="1"/>
</dbReference>
<protein>
    <submittedName>
        <fullName evidence="8">TLR4-like protein</fullName>
    </submittedName>
</protein>
<feature type="transmembrane region" description="Helical" evidence="6">
    <location>
        <begin position="18"/>
        <end position="35"/>
    </location>
</feature>
<feature type="transmembrane region" description="Helical" evidence="6">
    <location>
        <begin position="153"/>
        <end position="178"/>
    </location>
</feature>
<dbReference type="Pfam" id="PF13676">
    <property type="entry name" value="TIR_2"/>
    <property type="match status" value="1"/>
</dbReference>
<evidence type="ECO:0000256" key="1">
    <source>
        <dbReference type="ARBA" id="ARBA00004370"/>
    </source>
</evidence>
<feature type="domain" description="TIR" evidence="7">
    <location>
        <begin position="204"/>
        <end position="345"/>
    </location>
</feature>
<keyword evidence="9" id="KW-1185">Reference proteome</keyword>
<evidence type="ECO:0000256" key="5">
    <source>
        <dbReference type="ARBA" id="ARBA00023136"/>
    </source>
</evidence>
<keyword evidence="2 6" id="KW-0812">Transmembrane</keyword>
<keyword evidence="3" id="KW-0732">Signal</keyword>
<evidence type="ECO:0000256" key="6">
    <source>
        <dbReference type="SAM" id="Phobius"/>
    </source>
</evidence>
<proteinExistence type="predicted"/>
<keyword evidence="5 6" id="KW-0472">Membrane</keyword>
<gene>
    <name evidence="8" type="ORF">MAR_028134</name>
</gene>
<comment type="subcellular location">
    <subcellularLocation>
        <location evidence="1">Membrane</location>
    </subcellularLocation>
</comment>
<dbReference type="Proteomes" id="UP001164746">
    <property type="component" value="Chromosome 2"/>
</dbReference>
<sequence length="347" mass="39691">MCGYFTGIKYGYRCTNQCYGYFVWIVFFVVVNALFELEEHASPSTDCTKSTRDAFNSRAAINGSTCSFQSIGCCKQLACDGKLFDGIPVEYPDISDPICSLNLTSNITCVDISGQHLNLRPFLHSEHKPEFKLQVYLMVVNTLEHVECIDRRWITWAISGSSALVAVLLTLIISTIVYRNRWKLRYVYYSRKRRYVQAGFDRLFSNDAMISYSKGKATFIKSSVVPSLEHTRDLSLWIHDRDSAAGESVAENITHAICTSRTTVLFIDNEYLTDSWCGYDMNIALVESVETQRKLIIVVLMEGLNADRLSIEVLRLLRNERSLEYPESENDNDLEAFWNELAMEIRN</sequence>
<evidence type="ECO:0000256" key="2">
    <source>
        <dbReference type="ARBA" id="ARBA00022692"/>
    </source>
</evidence>
<evidence type="ECO:0000313" key="9">
    <source>
        <dbReference type="Proteomes" id="UP001164746"/>
    </source>
</evidence>
<dbReference type="InterPro" id="IPR035897">
    <property type="entry name" value="Toll_tir_struct_dom_sf"/>
</dbReference>
<evidence type="ECO:0000256" key="3">
    <source>
        <dbReference type="ARBA" id="ARBA00022729"/>
    </source>
</evidence>
<dbReference type="SUPFAM" id="SSF52200">
    <property type="entry name" value="Toll/Interleukin receptor TIR domain"/>
    <property type="match status" value="1"/>
</dbReference>
<dbReference type="EMBL" id="CP111013">
    <property type="protein sequence ID" value="WAQ95444.1"/>
    <property type="molecule type" value="Genomic_DNA"/>
</dbReference>
<accession>A0ABY7DCQ2</accession>
<dbReference type="InterPro" id="IPR000157">
    <property type="entry name" value="TIR_dom"/>
</dbReference>
<name>A0ABY7DCQ2_MYAAR</name>
<keyword evidence="4 6" id="KW-1133">Transmembrane helix</keyword>